<name>A0A1X7KH05_9BACT</name>
<evidence type="ECO:0000313" key="2">
    <source>
        <dbReference type="EMBL" id="SMG40639.1"/>
    </source>
</evidence>
<feature type="transmembrane region" description="Helical" evidence="1">
    <location>
        <begin position="6"/>
        <end position="25"/>
    </location>
</feature>
<reference evidence="3" key="1">
    <citation type="submission" date="2017-04" db="EMBL/GenBank/DDBJ databases">
        <authorList>
            <person name="Varghese N."/>
            <person name="Submissions S."/>
        </authorList>
    </citation>
    <scope>NUCLEOTIDE SEQUENCE [LARGE SCALE GENOMIC DNA]</scope>
    <source>
        <strain evidence="3">USBA 82</strain>
    </source>
</reference>
<evidence type="ECO:0000313" key="3">
    <source>
        <dbReference type="Proteomes" id="UP000193355"/>
    </source>
</evidence>
<dbReference type="AlphaFoldDB" id="A0A1X7KH05"/>
<sequence length="244" mass="27568">MLWTAILMVSMIAIPVGIIIAKRYIQGKLEEAKRAPLKAYHVSEDISVPELLHIVYKVREAKIISDKKYKEISRAITKEGPTPKTRELVRQILYGRDDQGSSEGLLGGEPLSVGGKGDWAILAVLIPLAIAVSLATADRPQPVEVKPPAREQHKPYVPQEDVGDEIAAFIWSKNFVKDYLKCPSTAKFPFIDRESRQLDDSTWVIKSYVDSQNPMGAMIRTYYIAKMHYRGNDDWELLDIIFVK</sequence>
<accession>A0A1X7KH05</accession>
<dbReference type="EMBL" id="FXBB01000028">
    <property type="protein sequence ID" value="SMG40639.1"/>
    <property type="molecule type" value="Genomic_DNA"/>
</dbReference>
<keyword evidence="1" id="KW-0812">Transmembrane</keyword>
<gene>
    <name evidence="2" type="ORF">SAMN06275492_12817</name>
</gene>
<keyword evidence="1" id="KW-0472">Membrane</keyword>
<keyword evidence="1" id="KW-1133">Transmembrane helix</keyword>
<dbReference type="Proteomes" id="UP000193355">
    <property type="component" value="Unassembled WGS sequence"/>
</dbReference>
<keyword evidence="3" id="KW-1185">Reference proteome</keyword>
<dbReference type="STRING" id="561720.SAMN06275492_12817"/>
<organism evidence="2 3">
    <name type="scientific">Dethiosulfovibrio salsuginis</name>
    <dbReference type="NCBI Taxonomy" id="561720"/>
    <lineage>
        <taxon>Bacteria</taxon>
        <taxon>Thermotogati</taxon>
        <taxon>Synergistota</taxon>
        <taxon>Synergistia</taxon>
        <taxon>Synergistales</taxon>
        <taxon>Dethiosulfovibrionaceae</taxon>
        <taxon>Dethiosulfovibrio</taxon>
    </lineage>
</organism>
<proteinExistence type="predicted"/>
<evidence type="ECO:0000256" key="1">
    <source>
        <dbReference type="SAM" id="Phobius"/>
    </source>
</evidence>
<protein>
    <submittedName>
        <fullName evidence="2">Uncharacterized protein</fullName>
    </submittedName>
</protein>